<dbReference type="PANTHER" id="PTHR18945">
    <property type="entry name" value="NEUROTRANSMITTER GATED ION CHANNEL"/>
    <property type="match status" value="1"/>
</dbReference>
<sequence length="236" mass="26321">MLVSVFLALLVAWVGQAHSQEHLMHLKHDLFSNVPKYPGPTRDDPVTVTLGFTLLDIVKVDSSTNEVDLVFYEQQGWKLNRLMWDPNEYGNITDLRTATADIWTPDITPYSSTRPAQILSPQIAIVTHDGKALFIPAQRLSIMCDPTGVDSVEGVTCAVKFGSWVHSGFEIDLKTDTDQVDVSSYFAGSKYEILSATQTRQVVHYACCPEPYVDVSLVVNFRERRAGNGFFGSIFD</sequence>
<organism evidence="3">
    <name type="scientific">Aplysia kurodai</name>
    <name type="common">Kuroda's sea hare</name>
    <dbReference type="NCBI Taxonomy" id="6501"/>
    <lineage>
        <taxon>Eukaryota</taxon>
        <taxon>Metazoa</taxon>
        <taxon>Spiralia</taxon>
        <taxon>Lophotrochozoa</taxon>
        <taxon>Mollusca</taxon>
        <taxon>Gastropoda</taxon>
        <taxon>Heterobranchia</taxon>
        <taxon>Euthyneura</taxon>
        <taxon>Tectipleura</taxon>
        <taxon>Aplysiida</taxon>
        <taxon>Aplysioidea</taxon>
        <taxon>Aplysiidae</taxon>
        <taxon>Aplysia</taxon>
    </lineage>
</organism>
<dbReference type="GO" id="GO:0004888">
    <property type="term" value="F:transmembrane signaling receptor activity"/>
    <property type="evidence" value="ECO:0007669"/>
    <property type="project" value="InterPro"/>
</dbReference>
<dbReference type="AlphaFoldDB" id="X5ICQ3"/>
<accession>X5ICQ3</accession>
<gene>
    <name evidence="3" type="primary">AChBP</name>
</gene>
<dbReference type="Pfam" id="PF02931">
    <property type="entry name" value="Neur_chan_LBD"/>
    <property type="match status" value="1"/>
</dbReference>
<dbReference type="InterPro" id="IPR006201">
    <property type="entry name" value="Neur_channel"/>
</dbReference>
<name>X5ICQ3_APLKU</name>
<dbReference type="Gene3D" id="2.70.170.10">
    <property type="entry name" value="Neurotransmitter-gated ion-channel ligand-binding domain"/>
    <property type="match status" value="1"/>
</dbReference>
<proteinExistence type="evidence at transcript level"/>
<reference evidence="3" key="1">
    <citation type="submission" date="2012-03" db="EMBL/GenBank/DDBJ databases">
        <title>Cloning of cDNAs encoding acetylcholine binding protein and its related proteins from the CNS of Aplysia kurodai.</title>
        <authorList>
            <person name="Kobayashi S."/>
            <person name="Takeda M."/>
            <person name="Yang X."/>
            <person name="Kaang B."/>
            <person name="Kubo T."/>
        </authorList>
    </citation>
    <scope>NUCLEOTIDE SEQUENCE</scope>
    <source>
        <tissue evidence="3">Central nervous system</tissue>
    </source>
</reference>
<dbReference type="GO" id="GO:0016020">
    <property type="term" value="C:membrane"/>
    <property type="evidence" value="ECO:0007669"/>
    <property type="project" value="InterPro"/>
</dbReference>
<dbReference type="GO" id="GO:0005230">
    <property type="term" value="F:extracellular ligand-gated monoatomic ion channel activity"/>
    <property type="evidence" value="ECO:0007669"/>
    <property type="project" value="InterPro"/>
</dbReference>
<dbReference type="EMBL" id="AB709939">
    <property type="protein sequence ID" value="BAO57801.1"/>
    <property type="molecule type" value="mRNA"/>
</dbReference>
<feature type="signal peptide" evidence="1">
    <location>
        <begin position="1"/>
        <end position="19"/>
    </location>
</feature>
<keyword evidence="1" id="KW-0732">Signal</keyword>
<dbReference type="InterPro" id="IPR036734">
    <property type="entry name" value="Neur_chan_lig-bd_sf"/>
</dbReference>
<evidence type="ECO:0000259" key="2">
    <source>
        <dbReference type="Pfam" id="PF02931"/>
    </source>
</evidence>
<feature type="domain" description="Neurotransmitter-gated ion-channel ligand-binding" evidence="2">
    <location>
        <begin position="26"/>
        <end position="222"/>
    </location>
</feature>
<evidence type="ECO:0000256" key="1">
    <source>
        <dbReference type="SAM" id="SignalP"/>
    </source>
</evidence>
<evidence type="ECO:0000313" key="3">
    <source>
        <dbReference type="EMBL" id="BAO57801.1"/>
    </source>
</evidence>
<dbReference type="InterPro" id="IPR006202">
    <property type="entry name" value="Neur_chan_lig-bd"/>
</dbReference>
<feature type="chain" id="PRO_5004956799" evidence="1">
    <location>
        <begin position="20"/>
        <end position="236"/>
    </location>
</feature>
<dbReference type="CDD" id="cd18995">
    <property type="entry name" value="LGIC_AChBP"/>
    <property type="match status" value="1"/>
</dbReference>
<dbReference type="SMR" id="X5ICQ3"/>
<dbReference type="SUPFAM" id="SSF63712">
    <property type="entry name" value="Nicotinic receptor ligand binding domain-like"/>
    <property type="match status" value="1"/>
</dbReference>
<protein>
    <submittedName>
        <fullName evidence="3">Acetylcholine binding protein</fullName>
    </submittedName>
</protein>